<evidence type="ECO:0000256" key="1">
    <source>
        <dbReference type="ARBA" id="ARBA00022729"/>
    </source>
</evidence>
<dbReference type="RefSeq" id="WP_176005687.1">
    <property type="nucleotide sequence ID" value="NZ_JABWMI010000010.1"/>
</dbReference>
<dbReference type="InterPro" id="IPR036388">
    <property type="entry name" value="WH-like_DNA-bd_sf"/>
</dbReference>
<dbReference type="AlphaFoldDB" id="A0A7Y8Y1J1"/>
<reference evidence="4 5" key="1">
    <citation type="submission" date="2020-07" db="EMBL/GenBank/DDBJ databases">
        <authorList>
            <person name="Sun Q."/>
        </authorList>
    </citation>
    <scope>NUCLEOTIDE SEQUENCE [LARGE SCALE GENOMIC DNA]</scope>
    <source>
        <strain evidence="4 5">MAH-1</strain>
    </source>
</reference>
<accession>A0A7Y8Y1J1</accession>
<gene>
    <name evidence="4" type="ORF">HZF10_08075</name>
</gene>
<dbReference type="Proteomes" id="UP000535020">
    <property type="component" value="Unassembled WGS sequence"/>
</dbReference>
<sequence>MKTNFFLLGALFCAIAGNAQANYMVIGTATSPGNNNTLVGASSAASPPQNWVSGFTGTLNSAYGYQALRRGTTGSENTAVGASAQDNTTTGNQNTSVGRAALFSNQIGEQNVALGASALRTSIDHYNTGLGTQAGMSLASGSRNVFVGTNSGSALVTGTGNIFVGTAAGSTSSTNYSHRLYIDNQSTDDPLVYGEFDNRKLRFNVKTVGGSPFSSYVEINGRGGESGLKFSNLTSASTPGAALANGGVLSLNSTGDVILVKDTGITNSCTNNYNIPRSNGTTGNLACGIMWDNGSTVSLGTQLTNTTPVGYTLAGAPPFSGGTVAMPSGNLRFDVNGTMRTVGIFATSDKRFKKDITPIKNALETVSALNGTTYTWDKNAHMEMGFDNAAHSGFIAQELEKVLPHVVATDDKGNKSVNYLEVIPYLVEAIKEQQTQIEDLKLQISENFKAQNAELIGLTNTKIISVSPNPSKDVITVLLNIDKSAASAKLMVHDLKGTLVSSLNVNERDNNISKTFQKDNFGAGVYIVSLVVNGKNIDSKKIIFN</sequence>
<dbReference type="PROSITE" id="PS51688">
    <property type="entry name" value="ICA"/>
    <property type="match status" value="1"/>
</dbReference>
<feature type="chain" id="PRO_5030553668" evidence="2">
    <location>
        <begin position="22"/>
        <end position="545"/>
    </location>
</feature>
<dbReference type="Pfam" id="PF18962">
    <property type="entry name" value="Por_Secre_tail"/>
    <property type="match status" value="1"/>
</dbReference>
<organism evidence="4 5">
    <name type="scientific">Flavobacterium agri</name>
    <dbReference type="NCBI Taxonomy" id="2743471"/>
    <lineage>
        <taxon>Bacteria</taxon>
        <taxon>Pseudomonadati</taxon>
        <taxon>Bacteroidota</taxon>
        <taxon>Flavobacteriia</taxon>
        <taxon>Flavobacteriales</taxon>
        <taxon>Flavobacteriaceae</taxon>
        <taxon>Flavobacterium</taxon>
    </lineage>
</organism>
<dbReference type="NCBIfam" id="TIGR04183">
    <property type="entry name" value="Por_Secre_tail"/>
    <property type="match status" value="1"/>
</dbReference>
<dbReference type="InterPro" id="IPR026444">
    <property type="entry name" value="Secre_tail"/>
</dbReference>
<name>A0A7Y8Y1J1_9FLAO</name>
<evidence type="ECO:0000259" key="3">
    <source>
        <dbReference type="PROSITE" id="PS51688"/>
    </source>
</evidence>
<dbReference type="Pfam" id="PF13884">
    <property type="entry name" value="Peptidase_S74"/>
    <property type="match status" value="1"/>
</dbReference>
<evidence type="ECO:0000256" key="2">
    <source>
        <dbReference type="SAM" id="SignalP"/>
    </source>
</evidence>
<comment type="caution">
    <text evidence="4">The sequence shown here is derived from an EMBL/GenBank/DDBJ whole genome shotgun (WGS) entry which is preliminary data.</text>
</comment>
<keyword evidence="1 2" id="KW-0732">Signal</keyword>
<feature type="domain" description="Peptidase S74" evidence="3">
    <location>
        <begin position="348"/>
        <end position="444"/>
    </location>
</feature>
<dbReference type="Gene3D" id="1.10.10.10">
    <property type="entry name" value="Winged helix-like DNA-binding domain superfamily/Winged helix DNA-binding domain"/>
    <property type="match status" value="1"/>
</dbReference>
<proteinExistence type="predicted"/>
<dbReference type="InterPro" id="IPR030392">
    <property type="entry name" value="S74_ICA"/>
</dbReference>
<dbReference type="EMBL" id="JACBJI010000003">
    <property type="protein sequence ID" value="NYA70871.1"/>
    <property type="molecule type" value="Genomic_DNA"/>
</dbReference>
<evidence type="ECO:0000313" key="4">
    <source>
        <dbReference type="EMBL" id="NYA70871.1"/>
    </source>
</evidence>
<evidence type="ECO:0000313" key="5">
    <source>
        <dbReference type="Proteomes" id="UP000535020"/>
    </source>
</evidence>
<feature type="signal peptide" evidence="2">
    <location>
        <begin position="1"/>
        <end position="21"/>
    </location>
</feature>
<keyword evidence="5" id="KW-1185">Reference proteome</keyword>
<protein>
    <submittedName>
        <fullName evidence="4">Tail fiber domain-containing protein</fullName>
    </submittedName>
</protein>